<name>A0A5D0MJ54_FLESI</name>
<dbReference type="Pfam" id="PF01966">
    <property type="entry name" value="HD"/>
    <property type="match status" value="1"/>
</dbReference>
<feature type="domain" description="HD/PDEase" evidence="2">
    <location>
        <begin position="155"/>
        <end position="288"/>
    </location>
</feature>
<gene>
    <name evidence="3" type="ORF">FXF49_11685</name>
</gene>
<sequence length="316" mass="36603">MKGFIANYLDKENKNYGPFFVANIFTHETEEGFPYQKLILYNGRGKTVGYSFNESQNDKIYKYIKISGMKFKNGNLEMININIKNAEIVELSIENIGKTLNLNTAEKKYLKEIHGFIDLIQDAELKTFMRNIFTYWRILVSFTRIPASLRNHDSKRNGLIKHTLDVTKIAVFLARNFSVDIDVDLCIAGALIHDIGKTRVYRKDYRKSKYVYSKKANLLGHKYCGMKLIDKFLNEYCYLCENQHITLANIFLNQHSADRDVAVTIEAYIVKTADEMAARMNVILPSGEIREYNKNLKKFVIDTNLLLNSENDVINQ</sequence>
<proteinExistence type="predicted"/>
<dbReference type="NCBIfam" id="TIGR00277">
    <property type="entry name" value="HDIG"/>
    <property type="match status" value="1"/>
</dbReference>
<dbReference type="SMART" id="SM00471">
    <property type="entry name" value="HDc"/>
    <property type="match status" value="1"/>
</dbReference>
<comment type="caution">
    <text evidence="3">The sequence shown here is derived from an EMBL/GenBank/DDBJ whole genome shotgun (WGS) entry which is preliminary data.</text>
</comment>
<dbReference type="PANTHER" id="PTHR37294">
    <property type="entry name" value="3'-5' EXORIBONUCLEASE YHAM"/>
    <property type="match status" value="1"/>
</dbReference>
<dbReference type="InterPro" id="IPR050798">
    <property type="entry name" value="YhaM_exoribonuc/phosphodiest"/>
</dbReference>
<dbReference type="InterPro" id="IPR003607">
    <property type="entry name" value="HD/PDEase_dom"/>
</dbReference>
<organism evidence="3 4">
    <name type="scientific">Flexistipes sinusarabici</name>
    <dbReference type="NCBI Taxonomy" id="2352"/>
    <lineage>
        <taxon>Bacteria</taxon>
        <taxon>Pseudomonadati</taxon>
        <taxon>Deferribacterota</taxon>
        <taxon>Deferribacteres</taxon>
        <taxon>Deferribacterales</taxon>
        <taxon>Flexistipitaceae</taxon>
        <taxon>Flexistipes</taxon>
    </lineage>
</organism>
<protein>
    <submittedName>
        <fullName evidence="3">HDIG domain-containing protein</fullName>
    </submittedName>
</protein>
<dbReference type="InterPro" id="IPR006674">
    <property type="entry name" value="HD_domain"/>
</dbReference>
<dbReference type="EMBL" id="VSIV01000369">
    <property type="protein sequence ID" value="TYB32402.1"/>
    <property type="molecule type" value="Genomic_DNA"/>
</dbReference>
<dbReference type="GO" id="GO:0031125">
    <property type="term" value="P:rRNA 3'-end processing"/>
    <property type="evidence" value="ECO:0007669"/>
    <property type="project" value="TreeGrafter"/>
</dbReference>
<evidence type="ECO:0000256" key="1">
    <source>
        <dbReference type="ARBA" id="ARBA00022801"/>
    </source>
</evidence>
<evidence type="ECO:0000259" key="2">
    <source>
        <dbReference type="SMART" id="SM00471"/>
    </source>
</evidence>
<dbReference type="AlphaFoldDB" id="A0A5D0MJ54"/>
<evidence type="ECO:0000313" key="4">
    <source>
        <dbReference type="Proteomes" id="UP000323337"/>
    </source>
</evidence>
<dbReference type="Proteomes" id="UP000323337">
    <property type="component" value="Unassembled WGS sequence"/>
</dbReference>
<accession>A0A5D0MJ54</accession>
<dbReference type="CDD" id="cd00077">
    <property type="entry name" value="HDc"/>
    <property type="match status" value="1"/>
</dbReference>
<dbReference type="RefSeq" id="WP_303702081.1">
    <property type="nucleotide sequence ID" value="NZ_VSIV01000369.1"/>
</dbReference>
<evidence type="ECO:0000313" key="3">
    <source>
        <dbReference type="EMBL" id="TYB32402.1"/>
    </source>
</evidence>
<dbReference type="PANTHER" id="PTHR37294:SF1">
    <property type="entry name" value="3'-5' EXORIBONUCLEASE YHAM"/>
    <property type="match status" value="1"/>
</dbReference>
<dbReference type="InterPro" id="IPR006675">
    <property type="entry name" value="HDIG_dom"/>
</dbReference>
<dbReference type="Gene3D" id="1.10.3210.10">
    <property type="entry name" value="Hypothetical protein af1432"/>
    <property type="match status" value="1"/>
</dbReference>
<dbReference type="SUPFAM" id="SSF109604">
    <property type="entry name" value="HD-domain/PDEase-like"/>
    <property type="match status" value="1"/>
</dbReference>
<dbReference type="GO" id="GO:0016787">
    <property type="term" value="F:hydrolase activity"/>
    <property type="evidence" value="ECO:0007669"/>
    <property type="project" value="UniProtKB-KW"/>
</dbReference>
<keyword evidence="1" id="KW-0378">Hydrolase</keyword>
<reference evidence="3 4" key="1">
    <citation type="submission" date="2019-08" db="EMBL/GenBank/DDBJ databases">
        <title>Genomic characterization of a novel candidate phylum (ARYD3) from a high temperature, high salinity tertiary oil reservoir in north central Oklahoma, USA.</title>
        <authorList>
            <person name="Youssef N.H."/>
            <person name="Yadav A."/>
            <person name="Elshahed M.S."/>
        </authorList>
    </citation>
    <scope>NUCLEOTIDE SEQUENCE [LARGE SCALE GENOMIC DNA]</scope>
    <source>
        <strain evidence="3">ARYD1</strain>
    </source>
</reference>